<sequence>MKRKTEACLRCWSVGHRADRMPLTGSRQSLHHMRHFNPSPPHTCHPRCIICSGPRPTGEPACPQRYRRPPTTRRRIIVDRDNPAFSAPQGNPLGYEDG</sequence>
<evidence type="ECO:0000256" key="1">
    <source>
        <dbReference type="SAM" id="MobiDB-lite"/>
    </source>
</evidence>
<name>A0A9J6G7N5_HAELO</name>
<evidence type="ECO:0000313" key="2">
    <source>
        <dbReference type="EMBL" id="KAH9371285.1"/>
    </source>
</evidence>
<gene>
    <name evidence="2" type="ORF">HPB48_011226</name>
</gene>
<dbReference type="EMBL" id="JABSTR010000005">
    <property type="protein sequence ID" value="KAH9371285.1"/>
    <property type="molecule type" value="Genomic_DNA"/>
</dbReference>
<dbReference type="VEuPathDB" id="VectorBase:HLOH_047436"/>
<proteinExistence type="predicted"/>
<feature type="region of interest" description="Disordered" evidence="1">
    <location>
        <begin position="79"/>
        <end position="98"/>
    </location>
</feature>
<comment type="caution">
    <text evidence="2">The sequence shown here is derived from an EMBL/GenBank/DDBJ whole genome shotgun (WGS) entry which is preliminary data.</text>
</comment>
<dbReference type="Proteomes" id="UP000821853">
    <property type="component" value="Chromosome 3"/>
</dbReference>
<accession>A0A9J6G7N5</accession>
<evidence type="ECO:0000313" key="3">
    <source>
        <dbReference type="Proteomes" id="UP000821853"/>
    </source>
</evidence>
<organism evidence="2 3">
    <name type="scientific">Haemaphysalis longicornis</name>
    <name type="common">Bush tick</name>
    <dbReference type="NCBI Taxonomy" id="44386"/>
    <lineage>
        <taxon>Eukaryota</taxon>
        <taxon>Metazoa</taxon>
        <taxon>Ecdysozoa</taxon>
        <taxon>Arthropoda</taxon>
        <taxon>Chelicerata</taxon>
        <taxon>Arachnida</taxon>
        <taxon>Acari</taxon>
        <taxon>Parasitiformes</taxon>
        <taxon>Ixodida</taxon>
        <taxon>Ixodoidea</taxon>
        <taxon>Ixodidae</taxon>
        <taxon>Haemaphysalinae</taxon>
        <taxon>Haemaphysalis</taxon>
    </lineage>
</organism>
<reference evidence="2 3" key="1">
    <citation type="journal article" date="2020" name="Cell">
        <title>Large-Scale Comparative Analyses of Tick Genomes Elucidate Their Genetic Diversity and Vector Capacities.</title>
        <authorList>
            <consortium name="Tick Genome and Microbiome Consortium (TIGMIC)"/>
            <person name="Jia N."/>
            <person name="Wang J."/>
            <person name="Shi W."/>
            <person name="Du L."/>
            <person name="Sun Y."/>
            <person name="Zhan W."/>
            <person name="Jiang J.F."/>
            <person name="Wang Q."/>
            <person name="Zhang B."/>
            <person name="Ji P."/>
            <person name="Bell-Sakyi L."/>
            <person name="Cui X.M."/>
            <person name="Yuan T.T."/>
            <person name="Jiang B.G."/>
            <person name="Yang W.F."/>
            <person name="Lam T.T."/>
            <person name="Chang Q.C."/>
            <person name="Ding S.J."/>
            <person name="Wang X.J."/>
            <person name="Zhu J.G."/>
            <person name="Ruan X.D."/>
            <person name="Zhao L."/>
            <person name="Wei J.T."/>
            <person name="Ye R.Z."/>
            <person name="Que T.C."/>
            <person name="Du C.H."/>
            <person name="Zhou Y.H."/>
            <person name="Cheng J.X."/>
            <person name="Dai P.F."/>
            <person name="Guo W.B."/>
            <person name="Han X.H."/>
            <person name="Huang E.J."/>
            <person name="Li L.F."/>
            <person name="Wei W."/>
            <person name="Gao Y.C."/>
            <person name="Liu J.Z."/>
            <person name="Shao H.Z."/>
            <person name="Wang X."/>
            <person name="Wang C.C."/>
            <person name="Yang T.C."/>
            <person name="Huo Q.B."/>
            <person name="Li W."/>
            <person name="Chen H.Y."/>
            <person name="Chen S.E."/>
            <person name="Zhou L.G."/>
            <person name="Ni X.B."/>
            <person name="Tian J.H."/>
            <person name="Sheng Y."/>
            <person name="Liu T."/>
            <person name="Pan Y.S."/>
            <person name="Xia L.Y."/>
            <person name="Li J."/>
            <person name="Zhao F."/>
            <person name="Cao W.C."/>
        </authorList>
    </citation>
    <scope>NUCLEOTIDE SEQUENCE [LARGE SCALE GENOMIC DNA]</scope>
    <source>
        <strain evidence="2">HaeL-2018</strain>
    </source>
</reference>
<dbReference type="AlphaFoldDB" id="A0A9J6G7N5"/>
<protein>
    <submittedName>
        <fullName evidence="2">Uncharacterized protein</fullName>
    </submittedName>
</protein>
<keyword evidence="3" id="KW-1185">Reference proteome</keyword>